<proteinExistence type="predicted"/>
<evidence type="ECO:0000313" key="2">
    <source>
        <dbReference type="Proteomes" id="UP000515125"/>
    </source>
</evidence>
<feature type="compositionally biased region" description="Low complexity" evidence="1">
    <location>
        <begin position="377"/>
        <end position="389"/>
    </location>
</feature>
<feature type="region of interest" description="Disordered" evidence="1">
    <location>
        <begin position="606"/>
        <end position="667"/>
    </location>
</feature>
<dbReference type="Gene3D" id="1.20.5.2050">
    <property type="match status" value="1"/>
</dbReference>
<reference evidence="3" key="1">
    <citation type="submission" date="2025-08" db="UniProtKB">
        <authorList>
            <consortium name="RefSeq"/>
        </authorList>
    </citation>
    <scope>IDENTIFICATION</scope>
</reference>
<gene>
    <name evidence="3" type="primary">LOC34617605</name>
</gene>
<dbReference type="GeneID" id="34617605"/>
<evidence type="ECO:0000313" key="3">
    <source>
        <dbReference type="RefSeq" id="XP_022590779.2"/>
    </source>
</evidence>
<dbReference type="OrthoDB" id="360720at2759"/>
<feature type="compositionally biased region" description="Basic and acidic residues" evidence="1">
    <location>
        <begin position="1308"/>
        <end position="1317"/>
    </location>
</feature>
<dbReference type="RefSeq" id="XP_022590779.2">
    <property type="nucleotide sequence ID" value="XM_022730966.2"/>
</dbReference>
<feature type="region of interest" description="Disordered" evidence="1">
    <location>
        <begin position="1"/>
        <end position="51"/>
    </location>
</feature>
<feature type="region of interest" description="Disordered" evidence="1">
    <location>
        <begin position="244"/>
        <end position="264"/>
    </location>
</feature>
<evidence type="ECO:0000256" key="1">
    <source>
        <dbReference type="SAM" id="MobiDB-lite"/>
    </source>
</evidence>
<feature type="region of interest" description="Disordered" evidence="1">
    <location>
        <begin position="517"/>
        <end position="572"/>
    </location>
</feature>
<sequence>MAAAVGPPLSDEAPWSMGLQGADSRGMGPPQAASPPGPLQPPAVSFGGTGAPVPPASTPVFHTIGLENFPASASKVLEQPAFAPTVPIGGVSLQGEGTDGASAQPWLVLPQQDMQQQLYYDSQPVLQQPQLQQRPQSLQQGALGDTLSMGMNEGPQWQPSLEYAGDGSSAFNYASACMLPSQRPSPYGAPPMPTLPFGEATMGAHPSLAAWQAGNPQQEALQGPHTTAATASFFGMCMGAPQGHPTGLSGNPEAPSGGGSWFPLQQQQPLEAPAMYLSTAPHCGGSVKPEGKGSKPCKNSGVSRCGDTGAESATGAGGSGAVACAATRPAKFFKQHSPDKAQIKPRGKGANAQAAAWGEGTPKEPPSSSPSVRVGNGQTAAGASTGGSQKPLGSLPEAGEGESSAPKTGHRPRAVRPSEVMAKMYFHRKKEAWRAELLIEGTKKQKSFSCRLYGYERARLMCEWARKFVLRTSRLPTDEETCTSLASLMKEPLPPQVPTGLPYMGGEYVATPGAPADSACPSTGDAQVQPSVSRGRSPPIAAEQQVGGGVSGGSNAAASVSDSAHGDERCALPRVKTPLDQRYTLIGICKKRKEASNAGEAITKVRKGSTTAQGSAFTKKGQASRGGLRDAAGDPCGMDPRRMHTAEVLPPSGNGGRSQGALTGGGDASQHLVSPYFSFANGGEGGAASSFGGSNTSYCGASDLPEVCQAEASSVHGAGDLLGAHAEDSSQGKAVGSRAKGGGDAESSSGPSASPWFEELEQLKKISRPKGGRAKRFNVGKKPFSGVRGIYFQQGLWKVKYRGDQEEAMKLFPYCPGDEKDMKLQFELARSFLRQVIDKGRHLHDSDGEGLSEDEPAWIVRSIAPNKWACKKEPSASSLKSDSHYRPKSPAAAASRRRAPASTKGPRPSATNEASRGLVPVMADEWQGSAGTASRAYFNQRAPLQQGGGKLSKGLPPALQGPPYSPPTCKGVPPPPWPQRGSPEAMPTEFAAEEACSSGPPPPLGCEGEAVSVWCPPQDSGEAGLGTAMGRPSELRLPLLPCRGVFTTADSPMCQRSSPREKSAFPPESSTGFFSAVTTTADEALPLGFCSSTGEGGGGPPKSAMATYPQSYFCCHPGNVHAEDMGSAAASCGSLQAEGTPLMPQPLSRDLQAAAPLDAFNGGVVAHSQGTHSGTGLGPMQYAPSGVSGGNSMHMGAFHSADGTPKGPECFLQFRPFVDQQTGHLETSLGEELLSVAGYPCIFGGTVGGCPPASQQMRGDSSPPFPSMEASSIHLVEQGRTEGAGRLHRLNPQVNPWTFDSPLALRKPKDAKTREASEGTAPFDQGPLARAQNEGVTRARPEFLPWVVVRPREDEEKALTPLSGRAPACLLQGASEGCKFMQ</sequence>
<name>A0A6P5WDI5_9EIME</name>
<accession>A0A6P5WDI5</accession>
<dbReference type="Proteomes" id="UP000515125">
    <property type="component" value="Unplaced"/>
</dbReference>
<feature type="compositionally biased region" description="Polar residues" evidence="1">
    <location>
        <begin position="520"/>
        <end position="534"/>
    </location>
</feature>
<feature type="compositionally biased region" description="Low complexity" evidence="1">
    <location>
        <begin position="553"/>
        <end position="563"/>
    </location>
</feature>
<feature type="compositionally biased region" description="Gly residues" evidence="1">
    <location>
        <begin position="653"/>
        <end position="667"/>
    </location>
</feature>
<protein>
    <submittedName>
        <fullName evidence="3">Uncharacterized protein LOC34617605</fullName>
    </submittedName>
</protein>
<feature type="region of interest" description="Disordered" evidence="1">
    <location>
        <begin position="944"/>
        <end position="984"/>
    </location>
</feature>
<feature type="region of interest" description="Disordered" evidence="1">
    <location>
        <begin position="874"/>
        <end position="919"/>
    </location>
</feature>
<feature type="region of interest" description="Disordered" evidence="1">
    <location>
        <begin position="722"/>
        <end position="756"/>
    </location>
</feature>
<organism evidence="2 3">
    <name type="scientific">Cyclospora cayetanensis</name>
    <dbReference type="NCBI Taxonomy" id="88456"/>
    <lineage>
        <taxon>Eukaryota</taxon>
        <taxon>Sar</taxon>
        <taxon>Alveolata</taxon>
        <taxon>Apicomplexa</taxon>
        <taxon>Conoidasida</taxon>
        <taxon>Coccidia</taxon>
        <taxon>Eucoccidiorida</taxon>
        <taxon>Eimeriorina</taxon>
        <taxon>Eimeriidae</taxon>
        <taxon>Cyclospora</taxon>
    </lineage>
</organism>
<keyword evidence="2" id="KW-1185">Reference proteome</keyword>
<feature type="region of interest" description="Disordered" evidence="1">
    <location>
        <begin position="333"/>
        <end position="416"/>
    </location>
</feature>
<feature type="compositionally biased region" description="Pro residues" evidence="1">
    <location>
        <begin position="32"/>
        <end position="41"/>
    </location>
</feature>
<feature type="region of interest" description="Disordered" evidence="1">
    <location>
        <begin position="1308"/>
        <end position="1336"/>
    </location>
</feature>
<feature type="compositionally biased region" description="Pro residues" evidence="1">
    <location>
        <begin position="959"/>
        <end position="978"/>
    </location>
</feature>